<proteinExistence type="predicted"/>
<name>A0A5N6LX28_9ASTR</name>
<protein>
    <submittedName>
        <fullName evidence="2">Uncharacterized protein</fullName>
    </submittedName>
</protein>
<feature type="region of interest" description="Disordered" evidence="1">
    <location>
        <begin position="1"/>
        <end position="27"/>
    </location>
</feature>
<organism evidence="2 3">
    <name type="scientific">Mikania micrantha</name>
    <name type="common">bitter vine</name>
    <dbReference type="NCBI Taxonomy" id="192012"/>
    <lineage>
        <taxon>Eukaryota</taxon>
        <taxon>Viridiplantae</taxon>
        <taxon>Streptophyta</taxon>
        <taxon>Embryophyta</taxon>
        <taxon>Tracheophyta</taxon>
        <taxon>Spermatophyta</taxon>
        <taxon>Magnoliopsida</taxon>
        <taxon>eudicotyledons</taxon>
        <taxon>Gunneridae</taxon>
        <taxon>Pentapetalae</taxon>
        <taxon>asterids</taxon>
        <taxon>campanulids</taxon>
        <taxon>Asterales</taxon>
        <taxon>Asteraceae</taxon>
        <taxon>Asteroideae</taxon>
        <taxon>Heliantheae alliance</taxon>
        <taxon>Eupatorieae</taxon>
        <taxon>Mikania</taxon>
    </lineage>
</organism>
<comment type="caution">
    <text evidence="2">The sequence shown here is derived from an EMBL/GenBank/DDBJ whole genome shotgun (WGS) entry which is preliminary data.</text>
</comment>
<evidence type="ECO:0000313" key="2">
    <source>
        <dbReference type="EMBL" id="KAD2806163.1"/>
    </source>
</evidence>
<accession>A0A5N6LX28</accession>
<dbReference type="Proteomes" id="UP000326396">
    <property type="component" value="Linkage Group LG8"/>
</dbReference>
<dbReference type="EMBL" id="SZYD01000018">
    <property type="protein sequence ID" value="KAD2806163.1"/>
    <property type="molecule type" value="Genomic_DNA"/>
</dbReference>
<evidence type="ECO:0000313" key="3">
    <source>
        <dbReference type="Proteomes" id="UP000326396"/>
    </source>
</evidence>
<keyword evidence="3" id="KW-1185">Reference proteome</keyword>
<feature type="region of interest" description="Disordered" evidence="1">
    <location>
        <begin position="192"/>
        <end position="230"/>
    </location>
</feature>
<feature type="compositionally biased region" description="Pro residues" evidence="1">
    <location>
        <begin position="72"/>
        <end position="81"/>
    </location>
</feature>
<gene>
    <name evidence="2" type="ORF">E3N88_39540</name>
</gene>
<feature type="region of interest" description="Disordered" evidence="1">
    <location>
        <begin position="62"/>
        <end position="90"/>
    </location>
</feature>
<feature type="compositionally biased region" description="Basic and acidic residues" evidence="1">
    <location>
        <begin position="202"/>
        <end position="220"/>
    </location>
</feature>
<dbReference type="AlphaFoldDB" id="A0A5N6LX28"/>
<sequence>MAPGGLLSPAAVNNHHHPNPSLQTATNPSVSSICSFFSSSFSTNRIISSHRQSQLPSRNFKSWRGRCGVASPRPPSPPESKPPPDDDQSSNSGIKILAILLRVIIYKVQLRNLCTYVLRGWLHPCLDFKKVSRFFVLFFSGCLSSFGHLYGMEEIMADLIRDLNFGNESFLVQVDFILITNLFFLFRNESGKEGPGLYKSRYKTEGSKEDENSEKQRNDEDGSGQQVLGW</sequence>
<evidence type="ECO:0000256" key="1">
    <source>
        <dbReference type="SAM" id="MobiDB-lite"/>
    </source>
</evidence>
<reference evidence="2 3" key="1">
    <citation type="submission" date="2019-05" db="EMBL/GenBank/DDBJ databases">
        <title>Mikania micrantha, genome provides insights into the molecular mechanism of rapid growth.</title>
        <authorList>
            <person name="Liu B."/>
        </authorList>
    </citation>
    <scope>NUCLEOTIDE SEQUENCE [LARGE SCALE GENOMIC DNA]</scope>
    <source>
        <strain evidence="2">NLD-2019</strain>
        <tissue evidence="2">Leaf</tissue>
    </source>
</reference>